<keyword evidence="3 11" id="KW-0732">Signal</keyword>
<evidence type="ECO:0000256" key="8">
    <source>
        <dbReference type="ARBA" id="ARBA00023319"/>
    </source>
</evidence>
<keyword evidence="8" id="KW-0393">Immunoglobulin domain</keyword>
<dbReference type="PANTHER" id="PTHR46841:SF7">
    <property type="entry name" value="IG-LIKE DOMAIN-CONTAINING PROTEIN"/>
    <property type="match status" value="1"/>
</dbReference>
<dbReference type="InParanoid" id="A0A672YL33"/>
<dbReference type="PROSITE" id="PS50835">
    <property type="entry name" value="IG_LIKE"/>
    <property type="match status" value="1"/>
</dbReference>
<name>A0A672YL33_9TELE</name>
<evidence type="ECO:0000256" key="3">
    <source>
        <dbReference type="ARBA" id="ARBA00022729"/>
    </source>
</evidence>
<keyword evidence="14" id="KW-1185">Reference proteome</keyword>
<dbReference type="Pfam" id="PF07686">
    <property type="entry name" value="V-set"/>
    <property type="match status" value="1"/>
</dbReference>
<reference evidence="13" key="3">
    <citation type="submission" date="2025-09" db="UniProtKB">
        <authorList>
            <consortium name="Ensembl"/>
        </authorList>
    </citation>
    <scope>IDENTIFICATION</scope>
</reference>
<dbReference type="Proteomes" id="UP000472271">
    <property type="component" value="Chromosome 2"/>
</dbReference>
<evidence type="ECO:0000256" key="1">
    <source>
        <dbReference type="ARBA" id="ARBA00004167"/>
    </source>
</evidence>
<protein>
    <submittedName>
        <fullName evidence="13">OX-2 membrane glycoprotein-like</fullName>
    </submittedName>
</protein>
<keyword evidence="4 10" id="KW-1133">Transmembrane helix</keyword>
<evidence type="ECO:0000256" key="2">
    <source>
        <dbReference type="ARBA" id="ARBA00022692"/>
    </source>
</evidence>
<gene>
    <name evidence="13" type="primary">LOC115430436</name>
</gene>
<dbReference type="GO" id="GO:0009986">
    <property type="term" value="C:cell surface"/>
    <property type="evidence" value="ECO:0007669"/>
    <property type="project" value="TreeGrafter"/>
</dbReference>
<keyword evidence="2 10" id="KW-0812">Transmembrane</keyword>
<dbReference type="GO" id="GO:0034113">
    <property type="term" value="P:heterotypic cell-cell adhesion"/>
    <property type="evidence" value="ECO:0007669"/>
    <property type="project" value="TreeGrafter"/>
</dbReference>
<keyword evidence="5 10" id="KW-0472">Membrane</keyword>
<keyword evidence="6" id="KW-1015">Disulfide bond</keyword>
<dbReference type="InterPro" id="IPR007110">
    <property type="entry name" value="Ig-like_dom"/>
</dbReference>
<dbReference type="PANTHER" id="PTHR46841">
    <property type="entry name" value="OX-2 MEMBRANE GLYCOPROTEIN"/>
    <property type="match status" value="1"/>
</dbReference>
<evidence type="ECO:0000313" key="14">
    <source>
        <dbReference type="Proteomes" id="UP000472271"/>
    </source>
</evidence>
<feature type="compositionally biased region" description="Basic and acidic residues" evidence="9">
    <location>
        <begin position="359"/>
        <end position="370"/>
    </location>
</feature>
<evidence type="ECO:0000256" key="7">
    <source>
        <dbReference type="ARBA" id="ARBA00023180"/>
    </source>
</evidence>
<reference evidence="13" key="2">
    <citation type="submission" date="2025-08" db="UniProtKB">
        <authorList>
            <consortium name="Ensembl"/>
        </authorList>
    </citation>
    <scope>IDENTIFICATION</scope>
</reference>
<dbReference type="GO" id="GO:0043025">
    <property type="term" value="C:neuronal cell body"/>
    <property type="evidence" value="ECO:0007669"/>
    <property type="project" value="TreeGrafter"/>
</dbReference>
<keyword evidence="7" id="KW-0325">Glycoprotein</keyword>
<dbReference type="InterPro" id="IPR036179">
    <property type="entry name" value="Ig-like_dom_sf"/>
</dbReference>
<dbReference type="AlphaFoldDB" id="A0A672YL33"/>
<dbReference type="InterPro" id="IPR013783">
    <property type="entry name" value="Ig-like_fold"/>
</dbReference>
<dbReference type="GO" id="GO:0016020">
    <property type="term" value="C:membrane"/>
    <property type="evidence" value="ECO:0007669"/>
    <property type="project" value="UniProtKB-SubCell"/>
</dbReference>
<evidence type="ECO:0000256" key="6">
    <source>
        <dbReference type="ARBA" id="ARBA00023157"/>
    </source>
</evidence>
<feature type="compositionally biased region" description="Low complexity" evidence="9">
    <location>
        <begin position="328"/>
        <end position="337"/>
    </location>
</feature>
<feature type="signal peptide" evidence="11">
    <location>
        <begin position="1"/>
        <end position="22"/>
    </location>
</feature>
<dbReference type="Gene3D" id="2.60.40.10">
    <property type="entry name" value="Immunoglobulins"/>
    <property type="match status" value="2"/>
</dbReference>
<dbReference type="SUPFAM" id="SSF48726">
    <property type="entry name" value="Immunoglobulin"/>
    <property type="match status" value="2"/>
</dbReference>
<feature type="chain" id="PRO_5025464713" evidence="11">
    <location>
        <begin position="23"/>
        <end position="387"/>
    </location>
</feature>
<evidence type="ECO:0000313" key="13">
    <source>
        <dbReference type="Ensembl" id="ENSSORP00005005301.1"/>
    </source>
</evidence>
<evidence type="ECO:0000259" key="12">
    <source>
        <dbReference type="PROSITE" id="PS50835"/>
    </source>
</evidence>
<evidence type="ECO:0000256" key="10">
    <source>
        <dbReference type="SAM" id="Phobius"/>
    </source>
</evidence>
<dbReference type="GO" id="GO:0030424">
    <property type="term" value="C:axon"/>
    <property type="evidence" value="ECO:0007669"/>
    <property type="project" value="TreeGrafter"/>
</dbReference>
<dbReference type="InterPro" id="IPR003599">
    <property type="entry name" value="Ig_sub"/>
</dbReference>
<dbReference type="InterPro" id="IPR013106">
    <property type="entry name" value="Ig_V-set"/>
</dbReference>
<dbReference type="SMART" id="SM00409">
    <property type="entry name" value="IG"/>
    <property type="match status" value="1"/>
</dbReference>
<evidence type="ECO:0000256" key="9">
    <source>
        <dbReference type="SAM" id="MobiDB-lite"/>
    </source>
</evidence>
<evidence type="ECO:0000256" key="4">
    <source>
        <dbReference type="ARBA" id="ARBA00022989"/>
    </source>
</evidence>
<feature type="region of interest" description="Disordered" evidence="9">
    <location>
        <begin position="306"/>
        <end position="387"/>
    </location>
</feature>
<proteinExistence type="predicted"/>
<dbReference type="Ensembl" id="ENSSORT00005005457.1">
    <property type="protein sequence ID" value="ENSSORP00005005301.1"/>
    <property type="gene ID" value="ENSSORG00005003162.1"/>
</dbReference>
<accession>A0A672YL33</accession>
<dbReference type="InterPro" id="IPR047164">
    <property type="entry name" value="OX2G-like"/>
</dbReference>
<sequence length="387" mass="42485">MSHQGVVCLLLWFGAFIKGVNAEVQNTSVKVGGEAFLNCHLMKSEDVVRVTWQKISPKINLAISDKDSNQAVNPEFRDKVEFKDAGLQNSTIIIKNVKQQDEGCYNCLFNIQHQRAIICKTYKTCLEIYGKNLPASLNVCFFSSISVEIPALEPTHVCSCVFLAELNEPVLHVSKSSSTAEFIVSCSATGRPAPTVTLSVQGQNFSHTSTVRVPNTNGTVTVNTTAVLSGLHRTSTRVRCSVRLAFGSETEVFTTIPGFDEERSPSDSDDSLTWIIVSVVLVCAAAAVIVIVTSLFKIHMKCLSHSDHEENEDEEAGKELKDTHETPLARTPLTRTPVARTPSTKILLSEENEVTSTDSLRKRGSAEKNQPRANPELKTPANRRLNL</sequence>
<organism evidence="13 14">
    <name type="scientific">Sphaeramia orbicularis</name>
    <name type="common">orbiculate cardinalfish</name>
    <dbReference type="NCBI Taxonomy" id="375764"/>
    <lineage>
        <taxon>Eukaryota</taxon>
        <taxon>Metazoa</taxon>
        <taxon>Chordata</taxon>
        <taxon>Craniata</taxon>
        <taxon>Vertebrata</taxon>
        <taxon>Euteleostomi</taxon>
        <taxon>Actinopterygii</taxon>
        <taxon>Neopterygii</taxon>
        <taxon>Teleostei</taxon>
        <taxon>Neoteleostei</taxon>
        <taxon>Acanthomorphata</taxon>
        <taxon>Gobiaria</taxon>
        <taxon>Kurtiformes</taxon>
        <taxon>Apogonoidei</taxon>
        <taxon>Apogonidae</taxon>
        <taxon>Apogoninae</taxon>
        <taxon>Sphaeramia</taxon>
    </lineage>
</organism>
<reference evidence="13" key="1">
    <citation type="submission" date="2019-06" db="EMBL/GenBank/DDBJ databases">
        <authorList>
            <consortium name="Wellcome Sanger Institute Data Sharing"/>
        </authorList>
    </citation>
    <scope>NUCLEOTIDE SEQUENCE [LARGE SCALE GENOMIC DNA]</scope>
</reference>
<comment type="subcellular location">
    <subcellularLocation>
        <location evidence="1">Membrane</location>
        <topology evidence="1">Single-pass membrane protein</topology>
    </subcellularLocation>
</comment>
<feature type="compositionally biased region" description="Basic and acidic residues" evidence="9">
    <location>
        <begin position="317"/>
        <end position="327"/>
    </location>
</feature>
<evidence type="ECO:0000256" key="11">
    <source>
        <dbReference type="SAM" id="SignalP"/>
    </source>
</evidence>
<feature type="transmembrane region" description="Helical" evidence="10">
    <location>
        <begin position="272"/>
        <end position="296"/>
    </location>
</feature>
<dbReference type="GO" id="GO:0098632">
    <property type="term" value="F:cell-cell adhesion mediator activity"/>
    <property type="evidence" value="ECO:0007669"/>
    <property type="project" value="InterPro"/>
</dbReference>
<evidence type="ECO:0000256" key="5">
    <source>
        <dbReference type="ARBA" id="ARBA00023136"/>
    </source>
</evidence>
<dbReference type="GO" id="GO:0150079">
    <property type="term" value="P:negative regulation of neuroinflammatory response"/>
    <property type="evidence" value="ECO:0007669"/>
    <property type="project" value="TreeGrafter"/>
</dbReference>
<feature type="domain" description="Ig-like" evidence="12">
    <location>
        <begin position="18"/>
        <end position="118"/>
    </location>
</feature>